<dbReference type="Proteomes" id="UP000070565">
    <property type="component" value="Unassembled WGS sequence"/>
</dbReference>
<feature type="coiled-coil region" evidence="1">
    <location>
        <begin position="117"/>
        <end position="144"/>
    </location>
</feature>
<sequence length="152" mass="17456">MELFKNTHVSNGLYSPLSLFKGAPTNDLADMLGAKDGLASTDVIRSMRRLGFQRGEIYDTLTGTGLPGEEIQLLIDRVEAEFEDAQLEPRTSRLAEEVDEIFRARLEESKSEFKEKLRFLDYDLQSIKSEVKKLKERIVELQTIICRDFHED</sequence>
<gene>
    <name evidence="2" type="ORF">AKJ45_01425</name>
</gene>
<dbReference type="EMBL" id="LHXZ01000011">
    <property type="protein sequence ID" value="KXB03508.1"/>
    <property type="molecule type" value="Genomic_DNA"/>
</dbReference>
<dbReference type="AlphaFoldDB" id="A0A133VAL7"/>
<reference evidence="2 3" key="1">
    <citation type="journal article" date="2016" name="Sci. Rep.">
        <title>Metabolic traits of an uncultured archaeal lineage -MSBL1- from brine pools of the Red Sea.</title>
        <authorList>
            <person name="Mwirichia R."/>
            <person name="Alam I."/>
            <person name="Rashid M."/>
            <person name="Vinu M."/>
            <person name="Ba-Alawi W."/>
            <person name="Anthony Kamau A."/>
            <person name="Kamanda Ngugi D."/>
            <person name="Goker M."/>
            <person name="Klenk H.P."/>
            <person name="Bajic V."/>
            <person name="Stingl U."/>
        </authorList>
    </citation>
    <scope>NUCLEOTIDE SEQUENCE [LARGE SCALE GENOMIC DNA]</scope>
    <source>
        <strain evidence="2">SCGC-AAA261F19</strain>
    </source>
</reference>
<evidence type="ECO:0000256" key="1">
    <source>
        <dbReference type="SAM" id="Coils"/>
    </source>
</evidence>
<keyword evidence="3" id="KW-1185">Reference proteome</keyword>
<protein>
    <submittedName>
        <fullName evidence="2">Uncharacterized protein</fullName>
    </submittedName>
</protein>
<proteinExistence type="predicted"/>
<organism evidence="2 3">
    <name type="scientific">candidate division MSBL1 archaeon SCGC-AAA261F19</name>
    <dbReference type="NCBI Taxonomy" id="1698275"/>
    <lineage>
        <taxon>Archaea</taxon>
        <taxon>Methanobacteriati</taxon>
        <taxon>Methanobacteriota</taxon>
        <taxon>candidate division MSBL1</taxon>
    </lineage>
</organism>
<name>A0A133VAL7_9EURY</name>
<comment type="caution">
    <text evidence="2">The sequence shown here is derived from an EMBL/GenBank/DDBJ whole genome shotgun (WGS) entry which is preliminary data.</text>
</comment>
<evidence type="ECO:0000313" key="3">
    <source>
        <dbReference type="Proteomes" id="UP000070565"/>
    </source>
</evidence>
<keyword evidence="1" id="KW-0175">Coiled coil</keyword>
<accession>A0A133VAL7</accession>
<evidence type="ECO:0000313" key="2">
    <source>
        <dbReference type="EMBL" id="KXB03508.1"/>
    </source>
</evidence>